<protein>
    <recommendedName>
        <fullName evidence="3">Alpha-carbonic anhydrase domain-containing protein</fullName>
    </recommendedName>
</protein>
<evidence type="ECO:0000256" key="1">
    <source>
        <dbReference type="SAM" id="Phobius"/>
    </source>
</evidence>
<keyword evidence="1" id="KW-0472">Membrane</keyword>
<accession>A0A6C0JD34</accession>
<keyword evidence="1" id="KW-1133">Transmembrane helix</keyword>
<evidence type="ECO:0000313" key="2">
    <source>
        <dbReference type="EMBL" id="QHU02447.1"/>
    </source>
</evidence>
<dbReference type="Gene3D" id="3.10.200.10">
    <property type="entry name" value="Alpha carbonic anhydrase"/>
    <property type="match status" value="1"/>
</dbReference>
<organism evidence="2">
    <name type="scientific">viral metagenome</name>
    <dbReference type="NCBI Taxonomy" id="1070528"/>
    <lineage>
        <taxon>unclassified sequences</taxon>
        <taxon>metagenomes</taxon>
        <taxon>organismal metagenomes</taxon>
    </lineage>
</organism>
<dbReference type="AlphaFoldDB" id="A0A6C0JD34"/>
<keyword evidence="1" id="KW-0812">Transmembrane</keyword>
<reference evidence="2" key="1">
    <citation type="journal article" date="2020" name="Nature">
        <title>Giant virus diversity and host interactions through global metagenomics.</title>
        <authorList>
            <person name="Schulz F."/>
            <person name="Roux S."/>
            <person name="Paez-Espino D."/>
            <person name="Jungbluth S."/>
            <person name="Walsh D.A."/>
            <person name="Denef V.J."/>
            <person name="McMahon K.D."/>
            <person name="Konstantinidis K.T."/>
            <person name="Eloe-Fadrosh E.A."/>
            <person name="Kyrpides N.C."/>
            <person name="Woyke T."/>
        </authorList>
    </citation>
    <scope>NUCLEOTIDE SEQUENCE</scope>
    <source>
        <strain evidence="2">GVMAG-M-3300025880-75</strain>
    </source>
</reference>
<dbReference type="InterPro" id="IPR036398">
    <property type="entry name" value="CA_dom_sf"/>
</dbReference>
<feature type="transmembrane region" description="Helical" evidence="1">
    <location>
        <begin position="278"/>
        <end position="300"/>
    </location>
</feature>
<dbReference type="EMBL" id="MN740357">
    <property type="protein sequence ID" value="QHU02447.1"/>
    <property type="molecule type" value="Genomic_DNA"/>
</dbReference>
<evidence type="ECO:0008006" key="3">
    <source>
        <dbReference type="Google" id="ProtNLM"/>
    </source>
</evidence>
<proteinExistence type="predicted"/>
<name>A0A6C0JD34_9ZZZZ</name>
<sequence>MPCPTNAPINLSTSGITQQCSSKCNLEYNYGLSSCSVTNKDTYLDIFSYDGNNIINSDMIGQSLTVTGVRLYAPSLNSYNGYKSDAELIITHSGGGKTLYICIPVIYNEKVGLSAKWFSQIIPFLVGLEKDDSNTINVSNFTLNDVIPKAPFTIYENGTFDFGGCAEDNVIILFHKNVAINMKTSDYRALTKIIVPASYAPTQTPPKNLQINNAGTISGPGKKSGGARGKSMTCTPINNPDGTSITGSKKSWVPDGVDGGKDKAEYYAYVLYYGYGRFILITIAAMIIVGLLGYLFYYAFKKNTGGAGGGASAGGGAGVGGGAGAGGNN</sequence>